<keyword evidence="9" id="KW-1185">Reference proteome</keyword>
<proteinExistence type="inferred from homology"/>
<dbReference type="InterPro" id="IPR009072">
    <property type="entry name" value="Histone-fold"/>
</dbReference>
<comment type="subcellular location">
    <subcellularLocation>
        <location evidence="1">Nucleus</location>
    </subcellularLocation>
</comment>
<evidence type="ECO:0000256" key="6">
    <source>
        <dbReference type="ARBA" id="ARBA00038129"/>
    </source>
</evidence>
<feature type="region of interest" description="Disordered" evidence="7">
    <location>
        <begin position="255"/>
        <end position="280"/>
    </location>
</feature>
<dbReference type="AlphaFoldDB" id="A0AAD9JYU2"/>
<protein>
    <recommendedName>
        <fullName evidence="10">Nuclear transcription factor Y subunit gamma</fullName>
    </recommendedName>
</protein>
<evidence type="ECO:0000256" key="7">
    <source>
        <dbReference type="SAM" id="MobiDB-lite"/>
    </source>
</evidence>
<keyword evidence="4" id="KW-0804">Transcription</keyword>
<comment type="caution">
    <text evidence="8">The sequence shown here is derived from an EMBL/GenBank/DDBJ whole genome shotgun (WGS) entry which is preliminary data.</text>
</comment>
<dbReference type="GO" id="GO:0001228">
    <property type="term" value="F:DNA-binding transcription activator activity, RNA polymerase II-specific"/>
    <property type="evidence" value="ECO:0007669"/>
    <property type="project" value="TreeGrafter"/>
</dbReference>
<evidence type="ECO:0000256" key="5">
    <source>
        <dbReference type="ARBA" id="ARBA00023242"/>
    </source>
</evidence>
<sequence>MSDMSQEAIGGVSQEAQDMQTEFWQKTLNDINKMSGEDFKVHELPLARIKKIMKLDEEVKRNDIAMAITKYDQFDFLIDIVPREEIKSTTKRSDEIQRTPVMADHVQYYFQLAQQAAQNNSQQNTTSGQVAVQQQQPVQLQLGGTTIPAITIQPQTMGEVNQPTAQQPQVIQVHLSQQQQQQQSQPQQQQQQQDVAQAQVAQTPQQEQHASAATTQVFQQVMTPSGDIQNIPIQLTPAQIQAITLQMQGKQPGQPILVQTQPSQGGDDQSETQVQGEQTTEMTQPLFQVPLNIGGQQVFIQQSADSLQEQGVEVHEG</sequence>
<evidence type="ECO:0000256" key="4">
    <source>
        <dbReference type="ARBA" id="ARBA00023163"/>
    </source>
</evidence>
<dbReference type="PANTHER" id="PTHR10252">
    <property type="entry name" value="HISTONE-LIKE TRANSCRIPTION FACTOR CCAAT-RELATED"/>
    <property type="match status" value="1"/>
</dbReference>
<dbReference type="GO" id="GO:0046982">
    <property type="term" value="F:protein heterodimerization activity"/>
    <property type="evidence" value="ECO:0007669"/>
    <property type="project" value="InterPro"/>
</dbReference>
<evidence type="ECO:0000256" key="2">
    <source>
        <dbReference type="ARBA" id="ARBA00023015"/>
    </source>
</evidence>
<dbReference type="GO" id="GO:0016602">
    <property type="term" value="C:CCAAT-binding factor complex"/>
    <property type="evidence" value="ECO:0007669"/>
    <property type="project" value="TreeGrafter"/>
</dbReference>
<keyword evidence="5" id="KW-0539">Nucleus</keyword>
<name>A0AAD9JYU2_9ANNE</name>
<feature type="region of interest" description="Disordered" evidence="7">
    <location>
        <begin position="159"/>
        <end position="190"/>
    </location>
</feature>
<comment type="similarity">
    <text evidence="6">Belongs to the NFYC/HAP5 subunit family.</text>
</comment>
<evidence type="ECO:0008006" key="10">
    <source>
        <dbReference type="Google" id="ProtNLM"/>
    </source>
</evidence>
<dbReference type="GO" id="GO:0000978">
    <property type="term" value="F:RNA polymerase II cis-regulatory region sequence-specific DNA binding"/>
    <property type="evidence" value="ECO:0007669"/>
    <property type="project" value="TreeGrafter"/>
</dbReference>
<evidence type="ECO:0000313" key="8">
    <source>
        <dbReference type="EMBL" id="KAK2160978.1"/>
    </source>
</evidence>
<dbReference type="PANTHER" id="PTHR10252:SF8">
    <property type="entry name" value="NUCLEAR TRANSCRIPTION FACTOR Y SUBUNIT GAMMA"/>
    <property type="match status" value="1"/>
</dbReference>
<gene>
    <name evidence="8" type="ORF">LSH36_123g02049</name>
</gene>
<evidence type="ECO:0000313" key="9">
    <source>
        <dbReference type="Proteomes" id="UP001208570"/>
    </source>
</evidence>
<accession>A0AAD9JYU2</accession>
<dbReference type="SUPFAM" id="SSF47113">
    <property type="entry name" value="Histone-fold"/>
    <property type="match status" value="1"/>
</dbReference>
<dbReference type="Proteomes" id="UP001208570">
    <property type="component" value="Unassembled WGS sequence"/>
</dbReference>
<dbReference type="Gene3D" id="1.10.20.10">
    <property type="entry name" value="Histone, subunit A"/>
    <property type="match status" value="2"/>
</dbReference>
<reference evidence="8" key="1">
    <citation type="journal article" date="2023" name="Mol. Biol. Evol.">
        <title>Third-Generation Sequencing Reveals the Adaptive Role of the Epigenome in Three Deep-Sea Polychaetes.</title>
        <authorList>
            <person name="Perez M."/>
            <person name="Aroh O."/>
            <person name="Sun Y."/>
            <person name="Lan Y."/>
            <person name="Juniper S.K."/>
            <person name="Young C.R."/>
            <person name="Angers B."/>
            <person name="Qian P.Y."/>
        </authorList>
    </citation>
    <scope>NUCLEOTIDE SEQUENCE</scope>
    <source>
        <strain evidence="8">P08H-3</strain>
    </source>
</reference>
<evidence type="ECO:0000256" key="3">
    <source>
        <dbReference type="ARBA" id="ARBA00023125"/>
    </source>
</evidence>
<evidence type="ECO:0000256" key="1">
    <source>
        <dbReference type="ARBA" id="ARBA00004123"/>
    </source>
</evidence>
<organism evidence="8 9">
    <name type="scientific">Paralvinella palmiformis</name>
    <dbReference type="NCBI Taxonomy" id="53620"/>
    <lineage>
        <taxon>Eukaryota</taxon>
        <taxon>Metazoa</taxon>
        <taxon>Spiralia</taxon>
        <taxon>Lophotrochozoa</taxon>
        <taxon>Annelida</taxon>
        <taxon>Polychaeta</taxon>
        <taxon>Sedentaria</taxon>
        <taxon>Canalipalpata</taxon>
        <taxon>Terebellida</taxon>
        <taxon>Terebelliformia</taxon>
        <taxon>Alvinellidae</taxon>
        <taxon>Paralvinella</taxon>
    </lineage>
</organism>
<keyword evidence="2" id="KW-0805">Transcription regulation</keyword>
<dbReference type="InterPro" id="IPR050568">
    <property type="entry name" value="Transcr_DNA_Rep_Reg"/>
</dbReference>
<feature type="compositionally biased region" description="Low complexity" evidence="7">
    <location>
        <begin position="166"/>
        <end position="190"/>
    </location>
</feature>
<keyword evidence="3" id="KW-0238">DNA-binding</keyword>
<dbReference type="EMBL" id="JAODUP010000123">
    <property type="protein sequence ID" value="KAK2160978.1"/>
    <property type="molecule type" value="Genomic_DNA"/>
</dbReference>